<dbReference type="AlphaFoldDB" id="A0A2A9FDV7"/>
<organism evidence="1 2">
    <name type="scientific">Amycolatopsis sulphurea</name>
    <dbReference type="NCBI Taxonomy" id="76022"/>
    <lineage>
        <taxon>Bacteria</taxon>
        <taxon>Bacillati</taxon>
        <taxon>Actinomycetota</taxon>
        <taxon>Actinomycetes</taxon>
        <taxon>Pseudonocardiales</taxon>
        <taxon>Pseudonocardiaceae</taxon>
        <taxon>Amycolatopsis</taxon>
    </lineage>
</organism>
<comment type="caution">
    <text evidence="1">The sequence shown here is derived from an EMBL/GenBank/DDBJ whole genome shotgun (WGS) entry which is preliminary data.</text>
</comment>
<evidence type="ECO:0000313" key="2">
    <source>
        <dbReference type="Proteomes" id="UP000243542"/>
    </source>
</evidence>
<accession>A0A2A9FDV7</accession>
<dbReference type="Proteomes" id="UP000243542">
    <property type="component" value="Unassembled WGS sequence"/>
</dbReference>
<name>A0A2A9FDV7_9PSEU</name>
<dbReference type="RefSeq" id="WP_098513079.1">
    <property type="nucleotide sequence ID" value="NZ_JBIAKZ010000001.1"/>
</dbReference>
<evidence type="ECO:0000313" key="1">
    <source>
        <dbReference type="EMBL" id="PFG49123.1"/>
    </source>
</evidence>
<keyword evidence="2" id="KW-1185">Reference proteome</keyword>
<protein>
    <submittedName>
        <fullName evidence="1">Uncharacterized protein</fullName>
    </submittedName>
</protein>
<reference evidence="1 2" key="1">
    <citation type="submission" date="2017-10" db="EMBL/GenBank/DDBJ databases">
        <title>Sequencing the genomes of 1000 actinobacteria strains.</title>
        <authorList>
            <person name="Klenk H.-P."/>
        </authorList>
    </citation>
    <scope>NUCLEOTIDE SEQUENCE [LARGE SCALE GENOMIC DNA]</scope>
    <source>
        <strain evidence="1 2">DSM 46092</strain>
    </source>
</reference>
<dbReference type="EMBL" id="PDJK01000002">
    <property type="protein sequence ID" value="PFG49123.1"/>
    <property type="molecule type" value="Genomic_DNA"/>
</dbReference>
<sequence>MWRDRIEIILQGRGEYLGRPDATLWRSGDVHRVLMDHLVPRQNDAWGLAEHGVETLRRFLEFLDDTERLHPRSTKVTTLLKELDRAAPGFPAAMADTSRYRLAKRVWTAMRADGLSDDSDPAEIDRWAERFSTLDADGRRPVLGELLDENPEYAFARLLVHGGEVALLKPGMPADKRLIWPDAGECDCGCADRETPVPEGLPTERELGAAVAGSTLLQRLSALGAWASAQGRPVDRRGEPLRKELASVASAVGMAGAGRAARCLADVPALAVLWELALELDVLSLRRNRVCAGDRMAGIRSALGGETSPDAALDVWDDVHDVVLVSVAAVIGPELGHLSGFGEQLIPHLLGNLYTQCPQGEFADVRSLIDEVVSETTEDLPAAAADIAGMLAIPVLGHGLAALAEHGAVQVDGAGAASSASWAALEAGTPAWAADVPDGLRVRLTDLGRRLVYMRLTGVSRLVPA</sequence>
<gene>
    <name evidence="1" type="ORF">ATK36_4252</name>
</gene>
<proteinExistence type="predicted"/>